<dbReference type="SMART" id="SM00479">
    <property type="entry name" value="EXOIII"/>
    <property type="match status" value="1"/>
</dbReference>
<reference evidence="8" key="1">
    <citation type="journal article" date="2021" name="Sci. Adv.">
        <title>The American lobster genome reveals insights on longevity, neural, and immune adaptations.</title>
        <authorList>
            <person name="Polinski J.M."/>
            <person name="Zimin A.V."/>
            <person name="Clark K.F."/>
            <person name="Kohn A.B."/>
            <person name="Sadowski N."/>
            <person name="Timp W."/>
            <person name="Ptitsyn A."/>
            <person name="Khanna P."/>
            <person name="Romanova D.Y."/>
            <person name="Williams P."/>
            <person name="Greenwood S.J."/>
            <person name="Moroz L.L."/>
            <person name="Walt D.R."/>
            <person name="Bodnar A.G."/>
        </authorList>
    </citation>
    <scope>NUCLEOTIDE SEQUENCE</scope>
    <source>
        <strain evidence="8">GMGI-L3</strain>
    </source>
</reference>
<comment type="similarity">
    <text evidence="2">Belongs to the REXO1/REXO3 family.</text>
</comment>
<evidence type="ECO:0000256" key="6">
    <source>
        <dbReference type="ARBA" id="ARBA00023242"/>
    </source>
</evidence>
<dbReference type="InterPro" id="IPR047021">
    <property type="entry name" value="REXO1/3/4-like"/>
</dbReference>
<dbReference type="PANTHER" id="PTHR12801">
    <property type="entry name" value="RNA EXONUCLEASE REXO1 / RECO3 FAMILY MEMBER-RELATED"/>
    <property type="match status" value="1"/>
</dbReference>
<dbReference type="InterPro" id="IPR013520">
    <property type="entry name" value="Ribonucl_H"/>
</dbReference>
<evidence type="ECO:0000256" key="3">
    <source>
        <dbReference type="ARBA" id="ARBA00022722"/>
    </source>
</evidence>
<evidence type="ECO:0000313" key="8">
    <source>
        <dbReference type="EMBL" id="KAG7177429.1"/>
    </source>
</evidence>
<evidence type="ECO:0000259" key="7">
    <source>
        <dbReference type="SMART" id="SM00479"/>
    </source>
</evidence>
<dbReference type="OrthoDB" id="206335at2759"/>
<proteinExistence type="inferred from homology"/>
<dbReference type="InterPro" id="IPR034922">
    <property type="entry name" value="REX1-like_exo"/>
</dbReference>
<keyword evidence="9" id="KW-1185">Reference proteome</keyword>
<evidence type="ECO:0000256" key="1">
    <source>
        <dbReference type="ARBA" id="ARBA00004123"/>
    </source>
</evidence>
<dbReference type="GO" id="GO:0004527">
    <property type="term" value="F:exonuclease activity"/>
    <property type="evidence" value="ECO:0007669"/>
    <property type="project" value="UniProtKB-KW"/>
</dbReference>
<dbReference type="EMBL" id="JAHLQT010002318">
    <property type="protein sequence ID" value="KAG7177429.1"/>
    <property type="molecule type" value="Genomic_DNA"/>
</dbReference>
<organism evidence="8 9">
    <name type="scientific">Homarus americanus</name>
    <name type="common">American lobster</name>
    <dbReference type="NCBI Taxonomy" id="6706"/>
    <lineage>
        <taxon>Eukaryota</taxon>
        <taxon>Metazoa</taxon>
        <taxon>Ecdysozoa</taxon>
        <taxon>Arthropoda</taxon>
        <taxon>Crustacea</taxon>
        <taxon>Multicrustacea</taxon>
        <taxon>Malacostraca</taxon>
        <taxon>Eumalacostraca</taxon>
        <taxon>Eucarida</taxon>
        <taxon>Decapoda</taxon>
        <taxon>Pleocyemata</taxon>
        <taxon>Astacidea</taxon>
        <taxon>Nephropoidea</taxon>
        <taxon>Nephropidae</taxon>
        <taxon>Homarus</taxon>
    </lineage>
</organism>
<keyword evidence="5 8" id="KW-0269">Exonuclease</keyword>
<sequence length="287" mass="32597">MALYHRLQHLKLSEEDMCFFGFPLSHWQIGKARLPNPENEYSIITRPDRRICRRCKTAYRVDHFGRSVSPELCGYHWGKLSTKSVPFYYCCRGPVSSEPCCIAPQHVSDEIDPKKLDGFIKTNLNSNFNKESVYALDCEMVFTTGGMDVAAITVVDSNCQVVYETLVLPDAPILDYTTQHSGLIEQQFLGVTTRLRDVHMQLLTLVGKNTILVGHGLNHDLLRLKVVHDHVVDTSVLYPHPRGLPFRSSLIFLKNRYLGRGPKIDTVLKCRGDAQATMQLARLKCFT</sequence>
<feature type="domain" description="Exonuclease" evidence="7">
    <location>
        <begin position="132"/>
        <end position="287"/>
    </location>
</feature>
<gene>
    <name evidence="8" type="primary">Rexo1-L2</name>
    <name evidence="8" type="ORF">Hamer_G016722</name>
</gene>
<protein>
    <submittedName>
        <fullName evidence="8">RNA exonuclease 1-like 2</fullName>
    </submittedName>
</protein>
<dbReference type="PANTHER" id="PTHR12801:SF115">
    <property type="entry name" value="FI18136P1-RELATED"/>
    <property type="match status" value="1"/>
</dbReference>
<comment type="caution">
    <text evidence="8">The sequence shown here is derived from an EMBL/GenBank/DDBJ whole genome shotgun (WGS) entry which is preliminary data.</text>
</comment>
<dbReference type="CDD" id="cd06145">
    <property type="entry name" value="REX1_like"/>
    <property type="match status" value="1"/>
</dbReference>
<keyword evidence="4" id="KW-0378">Hydrolase</keyword>
<dbReference type="GO" id="GO:0005634">
    <property type="term" value="C:nucleus"/>
    <property type="evidence" value="ECO:0007669"/>
    <property type="project" value="UniProtKB-SubCell"/>
</dbReference>
<evidence type="ECO:0000256" key="5">
    <source>
        <dbReference type="ARBA" id="ARBA00022839"/>
    </source>
</evidence>
<evidence type="ECO:0000256" key="2">
    <source>
        <dbReference type="ARBA" id="ARBA00006357"/>
    </source>
</evidence>
<keyword evidence="3" id="KW-0540">Nuclease</keyword>
<dbReference type="AlphaFoldDB" id="A0A8J5NDU0"/>
<evidence type="ECO:0000256" key="4">
    <source>
        <dbReference type="ARBA" id="ARBA00022801"/>
    </source>
</evidence>
<accession>A0A8J5NDU0</accession>
<comment type="subcellular location">
    <subcellularLocation>
        <location evidence="1">Nucleus</location>
    </subcellularLocation>
</comment>
<keyword evidence="6" id="KW-0539">Nucleus</keyword>
<dbReference type="Proteomes" id="UP000747542">
    <property type="component" value="Unassembled WGS sequence"/>
</dbReference>
<name>A0A8J5NDU0_HOMAM</name>
<evidence type="ECO:0000313" key="9">
    <source>
        <dbReference type="Proteomes" id="UP000747542"/>
    </source>
</evidence>